<feature type="transmembrane region" description="Helical" evidence="2">
    <location>
        <begin position="160"/>
        <end position="182"/>
    </location>
</feature>
<dbReference type="Proteomes" id="UP000230161">
    <property type="component" value="Unassembled WGS sequence"/>
</dbReference>
<comment type="caution">
    <text evidence="3">The sequence shown here is derived from an EMBL/GenBank/DDBJ whole genome shotgun (WGS) entry which is preliminary data.</text>
</comment>
<evidence type="ECO:0000313" key="3">
    <source>
        <dbReference type="EMBL" id="PJJ55340.1"/>
    </source>
</evidence>
<keyword evidence="2" id="KW-0812">Transmembrane</keyword>
<evidence type="ECO:0000256" key="1">
    <source>
        <dbReference type="SAM" id="MobiDB-lite"/>
    </source>
</evidence>
<name>A0A2M9BBL9_9MICO</name>
<dbReference type="Pfam" id="PF11361">
    <property type="entry name" value="DUF3159"/>
    <property type="match status" value="1"/>
</dbReference>
<keyword evidence="2" id="KW-1133">Transmembrane helix</keyword>
<proteinExistence type="predicted"/>
<feature type="transmembrane region" description="Helical" evidence="2">
    <location>
        <begin position="67"/>
        <end position="88"/>
    </location>
</feature>
<evidence type="ECO:0000313" key="4">
    <source>
        <dbReference type="Proteomes" id="UP000230161"/>
    </source>
</evidence>
<dbReference type="AlphaFoldDB" id="A0A2M9BBL9"/>
<dbReference type="EMBL" id="PGFB01000006">
    <property type="protein sequence ID" value="PJJ55340.1"/>
    <property type="molecule type" value="Genomic_DNA"/>
</dbReference>
<feature type="compositionally biased region" description="Low complexity" evidence="1">
    <location>
        <begin position="13"/>
        <end position="32"/>
    </location>
</feature>
<protein>
    <submittedName>
        <fullName evidence="3">Uncharacterized protein DUF3159</fullName>
    </submittedName>
</protein>
<keyword evidence="4" id="KW-1185">Reference proteome</keyword>
<dbReference type="InterPro" id="IPR016566">
    <property type="entry name" value="UCP010219"/>
</dbReference>
<dbReference type="OrthoDB" id="5244221at2"/>
<accession>A0A2M9BBL9</accession>
<feature type="transmembrane region" description="Helical" evidence="2">
    <location>
        <begin position="230"/>
        <end position="248"/>
    </location>
</feature>
<feature type="region of interest" description="Disordered" evidence="1">
    <location>
        <begin position="1"/>
        <end position="32"/>
    </location>
</feature>
<feature type="transmembrane region" description="Helical" evidence="2">
    <location>
        <begin position="194"/>
        <end position="218"/>
    </location>
</feature>
<reference evidence="3 4" key="1">
    <citation type="submission" date="2017-11" db="EMBL/GenBank/DDBJ databases">
        <title>Genomic Encyclopedia of Archaeal and Bacterial Type Strains, Phase II (KMG-II): From Individual Species to Whole Genera.</title>
        <authorList>
            <person name="Goeker M."/>
        </authorList>
    </citation>
    <scope>NUCLEOTIDE SEQUENCE [LARGE SCALE GENOMIC DNA]</scope>
    <source>
        <strain evidence="3 4">DSM 25625</strain>
    </source>
</reference>
<feature type="transmembrane region" description="Helical" evidence="2">
    <location>
        <begin position="121"/>
        <end position="140"/>
    </location>
</feature>
<organism evidence="3 4">
    <name type="scientific">Compostimonas suwonensis</name>
    <dbReference type="NCBI Taxonomy" id="1048394"/>
    <lineage>
        <taxon>Bacteria</taxon>
        <taxon>Bacillati</taxon>
        <taxon>Actinomycetota</taxon>
        <taxon>Actinomycetes</taxon>
        <taxon>Micrococcales</taxon>
        <taxon>Microbacteriaceae</taxon>
        <taxon>Compostimonas</taxon>
    </lineage>
</organism>
<dbReference type="RefSeq" id="WP_100345997.1">
    <property type="nucleotide sequence ID" value="NZ_PGFB01000006.1"/>
</dbReference>
<sequence length="264" mass="27705">MSQHEPAPDADDAQAAPDASAAPGAPVTPDAPATATFAQSMAEAARRAGFAEAVDGKATDGRTLLRAIGGVRGILEAVLPGLLFVVIYTITQNLVLSIVAPVVIGVVFSVVRVVQKQPLTQALGGLAGIAISAVLALWSGRAEDYYLSGFWTNAAYGAGLLISVLVGWPLIGVAVGFLMGDGVEWKKVPAKRRVFQIVTLCWVGLFAARLAVQLPLYYAQNIEWLGATRLIMGLPLYAPLLIVSWLLIRAVYAKPVAESQGTTA</sequence>
<gene>
    <name evidence="3" type="ORF">CLV54_3230</name>
</gene>
<evidence type="ECO:0000256" key="2">
    <source>
        <dbReference type="SAM" id="Phobius"/>
    </source>
</evidence>
<feature type="transmembrane region" description="Helical" evidence="2">
    <location>
        <begin position="94"/>
        <end position="114"/>
    </location>
</feature>
<keyword evidence="2" id="KW-0472">Membrane</keyword>
<dbReference type="PIRSF" id="PIRSF010219">
    <property type="entry name" value="UCP010219"/>
    <property type="match status" value="1"/>
</dbReference>